<dbReference type="Proteomes" id="UP000234331">
    <property type="component" value="Unassembled WGS sequence"/>
</dbReference>
<proteinExistence type="predicted"/>
<feature type="region of interest" description="Disordered" evidence="1">
    <location>
        <begin position="18"/>
        <end position="43"/>
    </location>
</feature>
<evidence type="ECO:0000313" key="3">
    <source>
        <dbReference type="Proteomes" id="UP000234331"/>
    </source>
</evidence>
<organism evidence="2 3">
    <name type="scientific">Frankia canadensis</name>
    <dbReference type="NCBI Taxonomy" id="1836972"/>
    <lineage>
        <taxon>Bacteria</taxon>
        <taxon>Bacillati</taxon>
        <taxon>Actinomycetota</taxon>
        <taxon>Actinomycetes</taxon>
        <taxon>Frankiales</taxon>
        <taxon>Frankiaceae</taxon>
        <taxon>Frankia</taxon>
    </lineage>
</organism>
<dbReference type="AlphaFoldDB" id="A0A2I2KQZ5"/>
<sequence>MIARVRRDGRLAEVLRGEDVPVATPKLDPPTGIESELPPYGGR</sequence>
<dbReference type="EMBL" id="FZMO01000135">
    <property type="protein sequence ID" value="SNQ48070.1"/>
    <property type="molecule type" value="Genomic_DNA"/>
</dbReference>
<gene>
    <name evidence="2" type="ORF">FRACA_220010</name>
</gene>
<evidence type="ECO:0000313" key="2">
    <source>
        <dbReference type="EMBL" id="SNQ48070.1"/>
    </source>
</evidence>
<evidence type="ECO:0000256" key="1">
    <source>
        <dbReference type="SAM" id="MobiDB-lite"/>
    </source>
</evidence>
<protein>
    <submittedName>
        <fullName evidence="2">Uncharacterized protein</fullName>
    </submittedName>
</protein>
<accession>A0A2I2KQZ5</accession>
<keyword evidence="3" id="KW-1185">Reference proteome</keyword>
<name>A0A2I2KQZ5_9ACTN</name>
<reference evidence="2 3" key="1">
    <citation type="submission" date="2017-06" db="EMBL/GenBank/DDBJ databases">
        <authorList>
            <person name="Kim H.J."/>
            <person name="Triplett B.A."/>
        </authorList>
    </citation>
    <scope>NUCLEOTIDE SEQUENCE [LARGE SCALE GENOMIC DNA]</scope>
    <source>
        <strain evidence="2">FRACA_ARgP5</strain>
    </source>
</reference>